<dbReference type="InterPro" id="IPR011075">
    <property type="entry name" value="TetR_C"/>
</dbReference>
<evidence type="ECO:0000259" key="5">
    <source>
        <dbReference type="PROSITE" id="PS50977"/>
    </source>
</evidence>
<keyword evidence="2 4" id="KW-0238">DNA-binding</keyword>
<dbReference type="Gene3D" id="1.10.357.10">
    <property type="entry name" value="Tetracycline Repressor, domain 2"/>
    <property type="match status" value="1"/>
</dbReference>
<evidence type="ECO:0000256" key="4">
    <source>
        <dbReference type="PROSITE-ProRule" id="PRU00335"/>
    </source>
</evidence>
<dbReference type="SUPFAM" id="SSF46689">
    <property type="entry name" value="Homeodomain-like"/>
    <property type="match status" value="1"/>
</dbReference>
<dbReference type="PRINTS" id="PR00455">
    <property type="entry name" value="HTHTETR"/>
</dbReference>
<dbReference type="SUPFAM" id="SSF48498">
    <property type="entry name" value="Tetracyclin repressor-like, C-terminal domain"/>
    <property type="match status" value="1"/>
</dbReference>
<dbReference type="InterPro" id="IPR009057">
    <property type="entry name" value="Homeodomain-like_sf"/>
</dbReference>
<dbReference type="KEGG" id="eps:L0Y14_11440"/>
<dbReference type="Proteomes" id="UP001056649">
    <property type="component" value="Chromosome"/>
</dbReference>
<accession>A0A9J6ZVI5</accession>
<evidence type="ECO:0000313" key="6">
    <source>
        <dbReference type="EMBL" id="USF86746.1"/>
    </source>
</evidence>
<sequence length="200" mass="22610">MNADRDTRRLILKSARDLIYSRSYSEVGVAAICERAGIKKGSFYHFFPSKRDLTLAVIDEFFVELKQQIFEQAFATDLPPLQRLLRLVELGYLFQKEIAQTLGQTLGCPFGNLAAEMSTQDEPIRQKVERVFEMMEGRLAETLQAAEAHGDIKDVDIPATAQAMLAYIEGIMLMAKTRNDPQVIRQLGPAMAEIRIRKTV</sequence>
<dbReference type="Pfam" id="PF00440">
    <property type="entry name" value="TetR_N"/>
    <property type="match status" value="1"/>
</dbReference>
<protein>
    <submittedName>
        <fullName evidence="6">TetR/AcrR family transcriptional regulator</fullName>
    </submittedName>
</protein>
<keyword evidence="1" id="KW-0805">Transcription regulation</keyword>
<feature type="domain" description="HTH tetR-type" evidence="5">
    <location>
        <begin position="5"/>
        <end position="65"/>
    </location>
</feature>
<dbReference type="PROSITE" id="PS50977">
    <property type="entry name" value="HTH_TETR_2"/>
    <property type="match status" value="1"/>
</dbReference>
<evidence type="ECO:0000256" key="2">
    <source>
        <dbReference type="ARBA" id="ARBA00023125"/>
    </source>
</evidence>
<dbReference type="PANTHER" id="PTHR47506">
    <property type="entry name" value="TRANSCRIPTIONAL REGULATORY PROTEIN"/>
    <property type="match status" value="1"/>
</dbReference>
<name>A0A9J6ZVI5_9GAMM</name>
<organism evidence="6 7">
    <name type="scientific">Candidatus Endoriftia persephonae</name>
    <dbReference type="NCBI Taxonomy" id="393765"/>
    <lineage>
        <taxon>Bacteria</taxon>
        <taxon>Pseudomonadati</taxon>
        <taxon>Pseudomonadota</taxon>
        <taxon>Gammaproteobacteria</taxon>
        <taxon>Chromatiales</taxon>
        <taxon>Sedimenticolaceae</taxon>
        <taxon>Candidatus Endoriftia</taxon>
    </lineage>
</organism>
<dbReference type="PANTHER" id="PTHR47506:SF6">
    <property type="entry name" value="HTH-TYPE TRANSCRIPTIONAL REPRESSOR NEMR"/>
    <property type="match status" value="1"/>
</dbReference>
<reference evidence="6" key="1">
    <citation type="journal article" date="2022" name="Mol. Ecol. Resour.">
        <title>The complete and closed genome of the facultative generalist Candidatus Endoriftia persephone from deep-sea hydrothermal vents.</title>
        <authorList>
            <person name="de Oliveira A.L."/>
            <person name="Srivastava A."/>
            <person name="Espada-Hinojosa S."/>
            <person name="Bright M."/>
        </authorList>
    </citation>
    <scope>NUCLEOTIDE SEQUENCE</scope>
    <source>
        <strain evidence="6">Tica-EPR-9o50.N</strain>
    </source>
</reference>
<dbReference type="RefSeq" id="WP_006473967.1">
    <property type="nucleotide sequence ID" value="NZ_CP090569.1"/>
</dbReference>
<dbReference type="Pfam" id="PF16925">
    <property type="entry name" value="TetR_C_13"/>
    <property type="match status" value="1"/>
</dbReference>
<evidence type="ECO:0000256" key="1">
    <source>
        <dbReference type="ARBA" id="ARBA00023015"/>
    </source>
</evidence>
<evidence type="ECO:0000313" key="7">
    <source>
        <dbReference type="Proteomes" id="UP001056649"/>
    </source>
</evidence>
<feature type="DNA-binding region" description="H-T-H motif" evidence="4">
    <location>
        <begin position="28"/>
        <end position="47"/>
    </location>
</feature>
<dbReference type="InterPro" id="IPR036271">
    <property type="entry name" value="Tet_transcr_reg_TetR-rel_C_sf"/>
</dbReference>
<gene>
    <name evidence="6" type="ORF">L0Y14_11440</name>
</gene>
<dbReference type="GO" id="GO:0003677">
    <property type="term" value="F:DNA binding"/>
    <property type="evidence" value="ECO:0007669"/>
    <property type="project" value="UniProtKB-UniRule"/>
</dbReference>
<keyword evidence="3" id="KW-0804">Transcription</keyword>
<evidence type="ECO:0000256" key="3">
    <source>
        <dbReference type="ARBA" id="ARBA00023163"/>
    </source>
</evidence>
<keyword evidence="7" id="KW-1185">Reference proteome</keyword>
<dbReference type="InterPro" id="IPR001647">
    <property type="entry name" value="HTH_TetR"/>
</dbReference>
<dbReference type="AlphaFoldDB" id="A0A9J6ZVI5"/>
<dbReference type="EMBL" id="CP090569">
    <property type="protein sequence ID" value="USF86746.1"/>
    <property type="molecule type" value="Genomic_DNA"/>
</dbReference>
<proteinExistence type="predicted"/>